<name>A0ABD1TXV2_9LAMI</name>
<dbReference type="EMBL" id="JBFOLK010000004">
    <property type="protein sequence ID" value="KAL2517562.1"/>
    <property type="molecule type" value="Genomic_DNA"/>
</dbReference>
<dbReference type="AlphaFoldDB" id="A0ABD1TXV2"/>
<feature type="compositionally biased region" description="Basic residues" evidence="1">
    <location>
        <begin position="39"/>
        <end position="52"/>
    </location>
</feature>
<evidence type="ECO:0000313" key="2">
    <source>
        <dbReference type="EMBL" id="KAL2517562.1"/>
    </source>
</evidence>
<feature type="compositionally biased region" description="Polar residues" evidence="1">
    <location>
        <begin position="95"/>
        <end position="112"/>
    </location>
</feature>
<proteinExistence type="predicted"/>
<gene>
    <name evidence="2" type="ORF">Adt_13809</name>
</gene>
<feature type="region of interest" description="Disordered" evidence="1">
    <location>
        <begin position="19"/>
        <end position="52"/>
    </location>
</feature>
<feature type="compositionally biased region" description="Polar residues" evidence="1">
    <location>
        <begin position="120"/>
        <end position="129"/>
    </location>
</feature>
<protein>
    <submittedName>
        <fullName evidence="2">Uncharacterized protein</fullName>
    </submittedName>
</protein>
<reference evidence="3" key="1">
    <citation type="submission" date="2024-07" db="EMBL/GenBank/DDBJ databases">
        <title>Two chromosome-level genome assemblies of Korean endemic species Abeliophyllum distichum and Forsythia ovata (Oleaceae).</title>
        <authorList>
            <person name="Jang H."/>
        </authorList>
    </citation>
    <scope>NUCLEOTIDE SEQUENCE [LARGE SCALE GENOMIC DNA]</scope>
</reference>
<sequence>MTFESRRKYLSQVRRNFGSINLTQGSPQNANSYSGRENRGRKRSNFKGRTRGRWRFGRSNEVRHPCQICGLSNHIAAWCYNKFDEKYMGKRPTDQNRSLNPSAYTASPSSVEDQAWYADSRSQSPCHHK</sequence>
<comment type="caution">
    <text evidence="2">The sequence shown here is derived from an EMBL/GenBank/DDBJ whole genome shotgun (WGS) entry which is preliminary data.</text>
</comment>
<dbReference type="Proteomes" id="UP001604336">
    <property type="component" value="Unassembled WGS sequence"/>
</dbReference>
<organism evidence="2 3">
    <name type="scientific">Abeliophyllum distichum</name>
    <dbReference type="NCBI Taxonomy" id="126358"/>
    <lineage>
        <taxon>Eukaryota</taxon>
        <taxon>Viridiplantae</taxon>
        <taxon>Streptophyta</taxon>
        <taxon>Embryophyta</taxon>
        <taxon>Tracheophyta</taxon>
        <taxon>Spermatophyta</taxon>
        <taxon>Magnoliopsida</taxon>
        <taxon>eudicotyledons</taxon>
        <taxon>Gunneridae</taxon>
        <taxon>Pentapetalae</taxon>
        <taxon>asterids</taxon>
        <taxon>lamiids</taxon>
        <taxon>Lamiales</taxon>
        <taxon>Oleaceae</taxon>
        <taxon>Forsythieae</taxon>
        <taxon>Abeliophyllum</taxon>
    </lineage>
</organism>
<evidence type="ECO:0000256" key="1">
    <source>
        <dbReference type="SAM" id="MobiDB-lite"/>
    </source>
</evidence>
<feature type="region of interest" description="Disordered" evidence="1">
    <location>
        <begin position="90"/>
        <end position="129"/>
    </location>
</feature>
<accession>A0ABD1TXV2</accession>
<feature type="compositionally biased region" description="Polar residues" evidence="1">
    <location>
        <begin position="19"/>
        <end position="35"/>
    </location>
</feature>
<keyword evidence="3" id="KW-1185">Reference proteome</keyword>
<evidence type="ECO:0000313" key="3">
    <source>
        <dbReference type="Proteomes" id="UP001604336"/>
    </source>
</evidence>